<organism evidence="2 3">
    <name type="scientific">Candidatus Xenolissoclinum pacificiensis L6</name>
    <dbReference type="NCBI Taxonomy" id="1401685"/>
    <lineage>
        <taxon>Bacteria</taxon>
        <taxon>Pseudomonadati</taxon>
        <taxon>Pseudomonadota</taxon>
        <taxon>Alphaproteobacteria</taxon>
        <taxon>Rickettsiales</taxon>
        <taxon>Anaplasmataceae</taxon>
        <taxon>Candidatus Xenolissoclinum</taxon>
    </lineage>
</organism>
<dbReference type="EMBL" id="AXCJ01000009">
    <property type="protein sequence ID" value="ETO91083.1"/>
    <property type="molecule type" value="Genomic_DNA"/>
</dbReference>
<keyword evidence="3" id="KW-1185">Reference proteome</keyword>
<evidence type="ECO:0000259" key="1">
    <source>
        <dbReference type="Pfam" id="PF09343"/>
    </source>
</evidence>
<dbReference type="Proteomes" id="UP000018951">
    <property type="component" value="Unassembled WGS sequence"/>
</dbReference>
<feature type="domain" description="DUF2460" evidence="1">
    <location>
        <begin position="7"/>
        <end position="201"/>
    </location>
</feature>
<comment type="caution">
    <text evidence="2">The sequence shown here is derived from an EMBL/GenBank/DDBJ whole genome shotgun (WGS) entry which is preliminary data.</text>
</comment>
<evidence type="ECO:0000313" key="3">
    <source>
        <dbReference type="Proteomes" id="UP000018951"/>
    </source>
</evidence>
<reference evidence="2 3" key="1">
    <citation type="journal article" date="2013" name="PLoS ONE">
        <title>Bacterial endosymbiosis in a chordate host: long-term co-evolution and conservation of secondary metabolism.</title>
        <authorList>
            <person name="Kwan J.C."/>
            <person name="Schmidt E.W."/>
        </authorList>
    </citation>
    <scope>NUCLEOTIDE SEQUENCE [LARGE SCALE GENOMIC DNA]</scope>
    <source>
        <strain evidence="3">L6</strain>
    </source>
</reference>
<dbReference type="Pfam" id="PF09343">
    <property type="entry name" value="DUF2460"/>
    <property type="match status" value="1"/>
</dbReference>
<protein>
    <recommendedName>
        <fullName evidence="1">DUF2460 domain-containing protein</fullName>
    </recommendedName>
</protein>
<gene>
    <name evidence="2" type="ORF">P857_158</name>
</gene>
<proteinExistence type="predicted"/>
<dbReference type="AlphaFoldDB" id="W2V0U5"/>
<dbReference type="InterPro" id="IPR011740">
    <property type="entry name" value="DUF2460"/>
</dbReference>
<sequence>MTITFSEIRFPENISAYTQGGPSFSTEIVQSANGLEQRYSKWYNPINTYNVSHGIKTQQQMEQLLKFFYVHKGRYCGFRFKDILDYYAHMEHIGTTDGISQKYQIIKKYQIENMVYIRKIFKPVPNTVSIQLENKTLQPTEYSIDHTQGLIIFNTIPQEKQKIFVSYEFDVPVRFESDQFTGMVSAKGFYTWNNIILQEIKL</sequence>
<name>W2V0U5_9RICK</name>
<accession>W2V0U5</accession>
<dbReference type="NCBIfam" id="TIGR02217">
    <property type="entry name" value="chp_TIGR02217"/>
    <property type="match status" value="1"/>
</dbReference>
<dbReference type="STRING" id="1401685.P857_158"/>
<evidence type="ECO:0000313" key="2">
    <source>
        <dbReference type="EMBL" id="ETO91083.1"/>
    </source>
</evidence>